<reference evidence="2" key="1">
    <citation type="submission" date="2023-04" db="EMBL/GenBank/DDBJ databases">
        <title>Phytophthora fragariaefolia NBRC 109709.</title>
        <authorList>
            <person name="Ichikawa N."/>
            <person name="Sato H."/>
            <person name="Tonouchi N."/>
        </authorList>
    </citation>
    <scope>NUCLEOTIDE SEQUENCE</scope>
    <source>
        <strain evidence="2">NBRC 109709</strain>
    </source>
</reference>
<sequence>MVRVPGSSGDSGFHRESNQEDVEIKLEPGIDAPAVSGSPQTQLREEGSTEGQSTGRSSDRVKEEGLATDLEDKPLPPPQAPLREGPAGRDVNHDPQDEATTVKTEVTSSSPTPPGSTKKKSRSSRKKLKAPGSDAGDRGNAVTIAEDQLEHVFYRNDLAAFMKEDPVMKIVRPKLIGSALLGPVTTPPTMNNKLDAAKAMLHLLKEAGYAPSAFDAHELFDLELKTIVRSIQNLFVKLAPLVGTASSSETEKLLITQAAERMTGSSPYASAHASVTSEMGSETSESVIQERMPLGPAGEAMLQARRATFKEERSSNKTTVASTRDQDRPSRMQTFFDAAMDRFLKEQHTTETRSATTARKAPEMQDVDMESVGSRHDPLDEFDPDDLSIDIPRRAAVASAETSTNAGVAAPRIRVSAISELKEFSGKDNDEDRARSWLGKVKSAFIRDQAPDSEKCLVFGDLLTGPARNWYRQLSRSTRSNWKSLLEGFLIQYCGRGVSVARQYYHARKRSDESPLEYLHRLNVAGMRAKLPIKDGSAAARREHVEHFIETLDDRELADQLALLRLSDAEMLEDTLRARQRAKSRQGRAAMGSSKFRQKAPATPNPTPSKNARAVRAIRTMEDSSESSRKAVGRKQKIMFAKSTSRQPTNPRHHRVPTRVGRIRNGRQIAKRP</sequence>
<evidence type="ECO:0000256" key="1">
    <source>
        <dbReference type="SAM" id="MobiDB-lite"/>
    </source>
</evidence>
<dbReference type="EMBL" id="BSXT01002825">
    <property type="protein sequence ID" value="GMF51157.1"/>
    <property type="molecule type" value="Genomic_DNA"/>
</dbReference>
<feature type="region of interest" description="Disordered" evidence="1">
    <location>
        <begin position="579"/>
        <end position="673"/>
    </location>
</feature>
<feature type="compositionally biased region" description="Basic and acidic residues" evidence="1">
    <location>
        <begin position="619"/>
        <end position="629"/>
    </location>
</feature>
<feature type="compositionally biased region" description="Basic and acidic residues" evidence="1">
    <location>
        <begin position="57"/>
        <end position="74"/>
    </location>
</feature>
<evidence type="ECO:0000313" key="3">
    <source>
        <dbReference type="Proteomes" id="UP001165121"/>
    </source>
</evidence>
<keyword evidence="3" id="KW-1185">Reference proteome</keyword>
<feature type="region of interest" description="Disordered" evidence="1">
    <location>
        <begin position="265"/>
        <end position="285"/>
    </location>
</feature>
<proteinExistence type="predicted"/>
<feature type="compositionally biased region" description="Basic residues" evidence="1">
    <location>
        <begin position="117"/>
        <end position="129"/>
    </location>
</feature>
<name>A0A9W6Y316_9STRA</name>
<dbReference type="AlphaFoldDB" id="A0A9W6Y316"/>
<feature type="compositionally biased region" description="Basic and acidic residues" evidence="1">
    <location>
        <begin position="86"/>
        <end position="96"/>
    </location>
</feature>
<gene>
    <name evidence="2" type="ORF">Pfra01_002060400</name>
</gene>
<dbReference type="OrthoDB" id="128058at2759"/>
<feature type="region of interest" description="Disordered" evidence="1">
    <location>
        <begin position="1"/>
        <end position="140"/>
    </location>
</feature>
<dbReference type="Proteomes" id="UP001165121">
    <property type="component" value="Unassembled WGS sequence"/>
</dbReference>
<feature type="compositionally biased region" description="Basic and acidic residues" evidence="1">
    <location>
        <begin position="12"/>
        <end position="28"/>
    </location>
</feature>
<comment type="caution">
    <text evidence="2">The sequence shown here is derived from an EMBL/GenBank/DDBJ whole genome shotgun (WGS) entry which is preliminary data.</text>
</comment>
<feature type="region of interest" description="Disordered" evidence="1">
    <location>
        <begin position="308"/>
        <end position="328"/>
    </location>
</feature>
<feature type="compositionally biased region" description="Basic residues" evidence="1">
    <location>
        <begin position="651"/>
        <end position="673"/>
    </location>
</feature>
<accession>A0A9W6Y316</accession>
<evidence type="ECO:0000313" key="2">
    <source>
        <dbReference type="EMBL" id="GMF51157.1"/>
    </source>
</evidence>
<feature type="compositionally biased region" description="Low complexity" evidence="1">
    <location>
        <begin position="101"/>
        <end position="110"/>
    </location>
</feature>
<protein>
    <submittedName>
        <fullName evidence="2">Unnamed protein product</fullName>
    </submittedName>
</protein>
<organism evidence="2 3">
    <name type="scientific">Phytophthora fragariaefolia</name>
    <dbReference type="NCBI Taxonomy" id="1490495"/>
    <lineage>
        <taxon>Eukaryota</taxon>
        <taxon>Sar</taxon>
        <taxon>Stramenopiles</taxon>
        <taxon>Oomycota</taxon>
        <taxon>Peronosporomycetes</taxon>
        <taxon>Peronosporales</taxon>
        <taxon>Peronosporaceae</taxon>
        <taxon>Phytophthora</taxon>
    </lineage>
</organism>